<name>X1C9D6_9ZZZZ</name>
<sequence>MKNQVKKVAERFGGGEVTFVGDRGMIRGPQIEQLQEFKEHKFHYISALSKPQIEVLLREGILQMSLFDETVTEVLPKDNQERYVLRRNPIRAEQVKQTRQSKLNSLEKTVQKYNLYLKEHPKARVEVGHRKMQEVRFVTAPSPISLNVRTKKSKPSSLA</sequence>
<organism evidence="1">
    <name type="scientific">marine sediment metagenome</name>
    <dbReference type="NCBI Taxonomy" id="412755"/>
    <lineage>
        <taxon>unclassified sequences</taxon>
        <taxon>metagenomes</taxon>
        <taxon>ecological metagenomes</taxon>
    </lineage>
</organism>
<dbReference type="EMBL" id="BART01012021">
    <property type="protein sequence ID" value="GAG89882.1"/>
    <property type="molecule type" value="Genomic_DNA"/>
</dbReference>
<comment type="caution">
    <text evidence="1">The sequence shown here is derived from an EMBL/GenBank/DDBJ whole genome shotgun (WGS) entry which is preliminary data.</text>
</comment>
<proteinExistence type="predicted"/>
<evidence type="ECO:0008006" key="2">
    <source>
        <dbReference type="Google" id="ProtNLM"/>
    </source>
</evidence>
<dbReference type="AlphaFoldDB" id="X1C9D6"/>
<gene>
    <name evidence="1" type="ORF">S01H4_25304</name>
</gene>
<accession>X1C9D6</accession>
<evidence type="ECO:0000313" key="1">
    <source>
        <dbReference type="EMBL" id="GAG89882.1"/>
    </source>
</evidence>
<protein>
    <recommendedName>
        <fullName evidence="2">Transposase IS4-like domain-containing protein</fullName>
    </recommendedName>
</protein>
<reference evidence="1" key="1">
    <citation type="journal article" date="2014" name="Front. Microbiol.">
        <title>High frequency of phylogenetically diverse reductive dehalogenase-homologous genes in deep subseafloor sedimentary metagenomes.</title>
        <authorList>
            <person name="Kawai M."/>
            <person name="Futagami T."/>
            <person name="Toyoda A."/>
            <person name="Takaki Y."/>
            <person name="Nishi S."/>
            <person name="Hori S."/>
            <person name="Arai W."/>
            <person name="Tsubouchi T."/>
            <person name="Morono Y."/>
            <person name="Uchiyama I."/>
            <person name="Ito T."/>
            <person name="Fujiyama A."/>
            <person name="Inagaki F."/>
            <person name="Takami H."/>
        </authorList>
    </citation>
    <scope>NUCLEOTIDE SEQUENCE</scope>
    <source>
        <strain evidence="1">Expedition CK06-06</strain>
    </source>
</reference>